<dbReference type="SUPFAM" id="SSF75217">
    <property type="entry name" value="alpha/beta knot"/>
    <property type="match status" value="1"/>
</dbReference>
<dbReference type="Proteomes" id="UP000245768">
    <property type="component" value="Unassembled WGS sequence"/>
</dbReference>
<feature type="region of interest" description="Disordered" evidence="2">
    <location>
        <begin position="1"/>
        <end position="84"/>
    </location>
</feature>
<dbReference type="AlphaFoldDB" id="A0A316YUW6"/>
<dbReference type="InterPro" id="IPR029026">
    <property type="entry name" value="tRNA_m1G_MTases_N"/>
</dbReference>
<evidence type="ECO:0000256" key="2">
    <source>
        <dbReference type="SAM" id="MobiDB-lite"/>
    </source>
</evidence>
<dbReference type="FunCoup" id="A0A316YUW6">
    <property type="interactions" value="453"/>
</dbReference>
<name>A0A316YUW6_9BASI</name>
<feature type="compositionally biased region" description="Acidic residues" evidence="2">
    <location>
        <begin position="179"/>
        <end position="190"/>
    </location>
</feature>
<dbReference type="InParanoid" id="A0A316YUW6"/>
<feature type="region of interest" description="Disordered" evidence="2">
    <location>
        <begin position="157"/>
        <end position="195"/>
    </location>
</feature>
<feature type="compositionally biased region" description="Basic and acidic residues" evidence="2">
    <location>
        <begin position="23"/>
        <end position="44"/>
    </location>
</feature>
<evidence type="ECO:0000313" key="3">
    <source>
        <dbReference type="EMBL" id="PWN91515.1"/>
    </source>
</evidence>
<dbReference type="GeneID" id="37041081"/>
<dbReference type="STRING" id="215250.A0A316YUW6"/>
<gene>
    <name evidence="3" type="ORF">FA10DRAFT_238991</name>
</gene>
<feature type="compositionally biased region" description="Polar residues" evidence="2">
    <location>
        <begin position="63"/>
        <end position="84"/>
    </location>
</feature>
<dbReference type="OrthoDB" id="361029at2759"/>
<dbReference type="InterPro" id="IPR029028">
    <property type="entry name" value="Alpha/beta_knot_MTases"/>
</dbReference>
<dbReference type="Gene3D" id="3.40.1280.10">
    <property type="match status" value="2"/>
</dbReference>
<dbReference type="CDD" id="cd18086">
    <property type="entry name" value="HsC9orf114-like"/>
    <property type="match status" value="1"/>
</dbReference>
<comment type="similarity">
    <text evidence="1">Belongs to the class IV-like SAM-binding methyltransferase superfamily.</text>
</comment>
<feature type="compositionally biased region" description="Basic residues" evidence="2">
    <location>
        <begin position="1"/>
        <end position="15"/>
    </location>
</feature>
<accession>A0A316YUW6</accession>
<organism evidence="3 4">
    <name type="scientific">Acaromyces ingoldii</name>
    <dbReference type="NCBI Taxonomy" id="215250"/>
    <lineage>
        <taxon>Eukaryota</taxon>
        <taxon>Fungi</taxon>
        <taxon>Dikarya</taxon>
        <taxon>Basidiomycota</taxon>
        <taxon>Ustilaginomycotina</taxon>
        <taxon>Exobasidiomycetes</taxon>
        <taxon>Exobasidiales</taxon>
        <taxon>Cryptobasidiaceae</taxon>
        <taxon>Acaromyces</taxon>
    </lineage>
</organism>
<keyword evidence="4" id="KW-1185">Reference proteome</keyword>
<protein>
    <submittedName>
        <fullName evidence="3">DUF171-domain-containing protein</fullName>
    </submittedName>
</protein>
<dbReference type="Pfam" id="PF02598">
    <property type="entry name" value="Methyltrn_RNA_3"/>
    <property type="match status" value="1"/>
</dbReference>
<dbReference type="RefSeq" id="XP_025378713.1">
    <property type="nucleotide sequence ID" value="XM_025519165.1"/>
</dbReference>
<proteinExistence type="inferred from homology"/>
<evidence type="ECO:0000256" key="1">
    <source>
        <dbReference type="ARBA" id="ARBA00009841"/>
    </source>
</evidence>
<evidence type="ECO:0000313" key="4">
    <source>
        <dbReference type="Proteomes" id="UP000245768"/>
    </source>
</evidence>
<dbReference type="EMBL" id="KZ819635">
    <property type="protein sequence ID" value="PWN91515.1"/>
    <property type="molecule type" value="Genomic_DNA"/>
</dbReference>
<reference evidence="3 4" key="1">
    <citation type="journal article" date="2018" name="Mol. Biol. Evol.">
        <title>Broad Genomic Sampling Reveals a Smut Pathogenic Ancestry of the Fungal Clade Ustilaginomycotina.</title>
        <authorList>
            <person name="Kijpornyongpan T."/>
            <person name="Mondo S.J."/>
            <person name="Barry K."/>
            <person name="Sandor L."/>
            <person name="Lee J."/>
            <person name="Lipzen A."/>
            <person name="Pangilinan J."/>
            <person name="LaButti K."/>
            <person name="Hainaut M."/>
            <person name="Henrissat B."/>
            <person name="Grigoriev I.V."/>
            <person name="Spatafora J.W."/>
            <person name="Aime M.C."/>
        </authorList>
    </citation>
    <scope>NUCLEOTIDE SEQUENCE [LARGE SCALE GENOMIC DNA]</scope>
    <source>
        <strain evidence="3 4">MCA 4198</strain>
    </source>
</reference>
<dbReference type="PANTHER" id="PTHR12150:SF13">
    <property type="entry name" value="METHYLTRANSFERASE C9ORF114-RELATED"/>
    <property type="match status" value="1"/>
</dbReference>
<dbReference type="PANTHER" id="PTHR12150">
    <property type="entry name" value="CLASS IV SAM-BINDING METHYLTRANSFERASE-RELATED"/>
    <property type="match status" value="1"/>
</dbReference>
<dbReference type="InterPro" id="IPR003750">
    <property type="entry name" value="Put_MeTrfase-C9orf114-like"/>
</dbReference>
<sequence length="462" mass="50657">MADGKKSRKRQRKSKGGAGQEDVAEKKAEEEPLQKQAKVDEQKHVAVALARPQQEPQSEDNHTQQSQGLSSNAQQPQQEKTEQTFYQRTNPHKPSALPHLASSHTPARKYTVSVALPGSIVLNAQTPELQARLAGQLARTCAIFNVDEIIVFDEGQDEQANDTRRFPPRPAARKWKEDGQEEGMGEEGEPQGERKPFDANGFLARILQYVETPQYLRKQLFPMHRDLRLAGLIAPLDCPHHLRYEDESAYREGIVQDVTSSSAPSAAKGASTKTVYVYVGFRDALSCRVPSHVDVPVGARVTVQMPGPGVQYPRIVSPRTPVEQLGTFWGYQVRLARGGVSEVLNDCPWSSSAGYDLVIGTSERGSSLSALLEQTSAASATKGEQGIPPFDHALIMLGGLSGLEVAVERDAKIHLDADGASRLFDLWINVVEGQGSRTIRTEEALMITLARLKTALEATGRR</sequence>